<evidence type="ECO:0000313" key="2">
    <source>
        <dbReference type="Proteomes" id="UP000248134"/>
    </source>
</evidence>
<dbReference type="Proteomes" id="UP000248134">
    <property type="component" value="Unassembled WGS sequence"/>
</dbReference>
<dbReference type="PANTHER" id="PTHR30024">
    <property type="entry name" value="ALIPHATIC SULFONATES-BINDING PROTEIN-RELATED"/>
    <property type="match status" value="1"/>
</dbReference>
<accession>A0A323UEA7</accession>
<dbReference type="RefSeq" id="WP_110786837.1">
    <property type="nucleotide sequence ID" value="NZ_QKQS01000023.1"/>
</dbReference>
<protein>
    <submittedName>
        <fullName evidence="1">ABC transporter substrate-binding protein</fullName>
    </submittedName>
</protein>
<dbReference type="InterPro" id="IPR027024">
    <property type="entry name" value="UCP027386_ABC_sbc_TM0202"/>
</dbReference>
<dbReference type="SUPFAM" id="SSF53850">
    <property type="entry name" value="Periplasmic binding protein-like II"/>
    <property type="match status" value="1"/>
</dbReference>
<dbReference type="Pfam" id="PF13379">
    <property type="entry name" value="NMT1_2"/>
    <property type="match status" value="1"/>
</dbReference>
<dbReference type="OrthoDB" id="9814375at2"/>
<evidence type="ECO:0000313" key="1">
    <source>
        <dbReference type="EMBL" id="PZA10741.1"/>
    </source>
</evidence>
<proteinExistence type="predicted"/>
<organism evidence="1 2">
    <name type="scientific">Rhodopseudomonas palustris</name>
    <dbReference type="NCBI Taxonomy" id="1076"/>
    <lineage>
        <taxon>Bacteria</taxon>
        <taxon>Pseudomonadati</taxon>
        <taxon>Pseudomonadota</taxon>
        <taxon>Alphaproteobacteria</taxon>
        <taxon>Hyphomicrobiales</taxon>
        <taxon>Nitrobacteraceae</taxon>
        <taxon>Rhodopseudomonas</taxon>
    </lineage>
</organism>
<dbReference type="EMBL" id="QKQS01000023">
    <property type="protein sequence ID" value="PZA10741.1"/>
    <property type="molecule type" value="Genomic_DNA"/>
</dbReference>
<dbReference type="Gene3D" id="3.40.190.10">
    <property type="entry name" value="Periplasmic binding protein-like II"/>
    <property type="match status" value="2"/>
</dbReference>
<gene>
    <name evidence="1" type="ORF">DNX69_15445</name>
</gene>
<reference evidence="1 2" key="1">
    <citation type="submission" date="2018-06" db="EMBL/GenBank/DDBJ databases">
        <title>Draft Whole-Genome Sequence of the purple photosynthetic bacterium Rhodospeudomonas palustris XCP.</title>
        <authorList>
            <person name="Rayyan A."/>
            <person name="Meyer T.E."/>
            <person name="Kyndt J.A."/>
        </authorList>
    </citation>
    <scope>NUCLEOTIDE SEQUENCE [LARGE SCALE GENOMIC DNA]</scope>
    <source>
        <strain evidence="1 2">XCP</strain>
    </source>
</reference>
<comment type="caution">
    <text evidence="1">The sequence shown here is derived from an EMBL/GenBank/DDBJ whole genome shotgun (WGS) entry which is preliminary data.</text>
</comment>
<dbReference type="AlphaFoldDB" id="A0A323UEA7"/>
<dbReference type="PIRSF" id="PIRSF027386">
    <property type="entry name" value="UCP027386_ABC_sbc_TM0202"/>
    <property type="match status" value="1"/>
</dbReference>
<dbReference type="PANTHER" id="PTHR30024:SF46">
    <property type="entry name" value="ABC TRANSPORTER, SUBSTRATE-BINDING LIPOPROTEIN"/>
    <property type="match status" value="1"/>
</dbReference>
<name>A0A323UEA7_RHOPL</name>
<sequence length="330" mass="35481">MSPPQHLVPTRRDVVRGLAALPALGLTRTLAAEPLTLWGIPATPSALFVRAVASERLQQVAPGARFQLWKSTDQMRAGIASGQFRLFATSTYAAANFFNRGAGTRMLNVVTWGVLYVMARDPAIKSVADLAGRSILLSNKNEAPDLLFRLVLRWAGLDPDRDVRCEYVGSPGEAVPLFLAGRSDVAVLHEPAASTALLRARQDGRPVYRVLDIAELYGRHTGRGPRIPQVGLAVSAELLNSRPEIVAAVQAACVEASNWISVHPREAADLAAPALGLPAEVIAASLPHVRLDVVPARQARDDIEVYFKNLMELDPGIVGGRLPDPAFYAG</sequence>